<reference evidence="2 3" key="1">
    <citation type="submission" date="2020-02" db="EMBL/GenBank/DDBJ databases">
        <title>Acidophilic actinobacteria isolated from forest soil.</title>
        <authorList>
            <person name="Golinska P."/>
        </authorList>
    </citation>
    <scope>NUCLEOTIDE SEQUENCE [LARGE SCALE GENOMIC DNA]</scope>
    <source>
        <strain evidence="2 3">NL8</strain>
    </source>
</reference>
<accession>A0ABS5KWN7</accession>
<evidence type="ECO:0000256" key="1">
    <source>
        <dbReference type="SAM" id="MobiDB-lite"/>
    </source>
</evidence>
<organism evidence="2 3">
    <name type="scientific">Catenulispora pinistramenti</name>
    <dbReference type="NCBI Taxonomy" id="2705254"/>
    <lineage>
        <taxon>Bacteria</taxon>
        <taxon>Bacillati</taxon>
        <taxon>Actinomycetota</taxon>
        <taxon>Actinomycetes</taxon>
        <taxon>Catenulisporales</taxon>
        <taxon>Catenulisporaceae</taxon>
        <taxon>Catenulispora</taxon>
    </lineage>
</organism>
<dbReference type="Proteomes" id="UP000730482">
    <property type="component" value="Unassembled WGS sequence"/>
</dbReference>
<sequence length="222" mass="24910">MPVAAAIAYELDGWEALPCRYGNTEWAELHGPAGDIIQLRIATNWIGARGIHAQNLGRTGHWDVTGYRRPEIGFSTTKTPARMAGEIRRRLLPIVAENNRLLDAKAALIAEGRAADDALFAAAKTLFPRLHWRDNGDRRRGEAVAWGHGDAITLEFRLDLWPHNTHCTLAFSSLSRAEVLALIRAAAALRSPHTAPPTGRRRTAHRHTHRRRRTRNRARNIR</sequence>
<feature type="region of interest" description="Disordered" evidence="1">
    <location>
        <begin position="191"/>
        <end position="222"/>
    </location>
</feature>
<feature type="compositionally biased region" description="Basic residues" evidence="1">
    <location>
        <begin position="199"/>
        <end position="222"/>
    </location>
</feature>
<proteinExistence type="predicted"/>
<gene>
    <name evidence="2" type="ORF">KGQ19_26750</name>
</gene>
<evidence type="ECO:0000313" key="2">
    <source>
        <dbReference type="EMBL" id="MBS2550475.1"/>
    </source>
</evidence>
<dbReference type="RefSeq" id="WP_212013351.1">
    <property type="nucleotide sequence ID" value="NZ_JAAFYZ010000104.1"/>
</dbReference>
<evidence type="ECO:0000313" key="3">
    <source>
        <dbReference type="Proteomes" id="UP000730482"/>
    </source>
</evidence>
<name>A0ABS5KWN7_9ACTN</name>
<protein>
    <submittedName>
        <fullName evidence="2">Uncharacterized protein</fullName>
    </submittedName>
</protein>
<keyword evidence="3" id="KW-1185">Reference proteome</keyword>
<comment type="caution">
    <text evidence="2">The sequence shown here is derived from an EMBL/GenBank/DDBJ whole genome shotgun (WGS) entry which is preliminary data.</text>
</comment>
<dbReference type="EMBL" id="JAAFYZ010000104">
    <property type="protein sequence ID" value="MBS2550475.1"/>
    <property type="molecule type" value="Genomic_DNA"/>
</dbReference>